<feature type="region of interest" description="Disordered" evidence="1">
    <location>
        <begin position="1"/>
        <end position="32"/>
    </location>
</feature>
<feature type="region of interest" description="Disordered" evidence="1">
    <location>
        <begin position="62"/>
        <end position="85"/>
    </location>
</feature>
<dbReference type="Proteomes" id="UP000006671">
    <property type="component" value="Unassembled WGS sequence"/>
</dbReference>
<organism evidence="3">
    <name type="scientific">Naegleria gruberi</name>
    <name type="common">Amoeba</name>
    <dbReference type="NCBI Taxonomy" id="5762"/>
    <lineage>
        <taxon>Eukaryota</taxon>
        <taxon>Discoba</taxon>
        <taxon>Heterolobosea</taxon>
        <taxon>Tetramitia</taxon>
        <taxon>Eutetramitia</taxon>
        <taxon>Vahlkampfiidae</taxon>
        <taxon>Naegleria</taxon>
    </lineage>
</organism>
<feature type="compositionally biased region" description="Polar residues" evidence="1">
    <location>
        <begin position="1"/>
        <end position="17"/>
    </location>
</feature>
<evidence type="ECO:0000256" key="1">
    <source>
        <dbReference type="SAM" id="MobiDB-lite"/>
    </source>
</evidence>
<dbReference type="OrthoDB" id="10388153at2759"/>
<gene>
    <name evidence="2" type="ORF">NAEGRDRAFT_62670</name>
</gene>
<proteinExistence type="predicted"/>
<name>D2V1R7_NAEGR</name>
<dbReference type="GeneID" id="8850028"/>
<dbReference type="RefSeq" id="XP_002681952.1">
    <property type="nucleotide sequence ID" value="XM_002681906.1"/>
</dbReference>
<dbReference type="AlphaFoldDB" id="D2V1R7"/>
<dbReference type="InParanoid" id="D2V1R7"/>
<reference evidence="2 3" key="1">
    <citation type="journal article" date="2010" name="Cell">
        <title>The genome of Naegleria gruberi illuminates early eukaryotic versatility.</title>
        <authorList>
            <person name="Fritz-Laylin L.K."/>
            <person name="Prochnik S.E."/>
            <person name="Ginger M.L."/>
            <person name="Dacks J.B."/>
            <person name="Carpenter M.L."/>
            <person name="Field M.C."/>
            <person name="Kuo A."/>
            <person name="Paredez A."/>
            <person name="Chapman J."/>
            <person name="Pham J."/>
            <person name="Shu S."/>
            <person name="Neupane R."/>
            <person name="Cipriano M."/>
            <person name="Mancuso J."/>
            <person name="Tu H."/>
            <person name="Salamov A."/>
            <person name="Lindquist E."/>
            <person name="Shapiro H."/>
            <person name="Lucas S."/>
            <person name="Grigoriev I.V."/>
            <person name="Cande W.Z."/>
            <person name="Fulton C."/>
            <person name="Rokhsar D.S."/>
            <person name="Dawson S.C."/>
        </authorList>
    </citation>
    <scope>NUCLEOTIDE SEQUENCE [LARGE SCALE GENOMIC DNA]</scope>
    <source>
        <strain evidence="2 3">NEG-M</strain>
    </source>
</reference>
<dbReference type="KEGG" id="ngr:NAEGRDRAFT_62670"/>
<protein>
    <submittedName>
        <fullName evidence="2">Predicted protein</fullName>
    </submittedName>
</protein>
<evidence type="ECO:0000313" key="2">
    <source>
        <dbReference type="EMBL" id="EFC49208.1"/>
    </source>
</evidence>
<feature type="compositionally biased region" description="Acidic residues" evidence="1">
    <location>
        <begin position="76"/>
        <end position="85"/>
    </location>
</feature>
<evidence type="ECO:0000313" key="3">
    <source>
        <dbReference type="Proteomes" id="UP000006671"/>
    </source>
</evidence>
<dbReference type="VEuPathDB" id="AmoebaDB:NAEGRDRAFT_62670"/>
<sequence>MISSTQQPTSSMTVLSSSEDREGNGASSTNVDSLITSVESIEDISTSRSMNTSQIPNLLQQSTATTNNSDHHATTEETEEGDEPPFEISVIGNTGVIAIALKDKQDYIHSDIIPAITKKLDKLFRLAKAKPKIHKYSRLSEIWEEFKEWFGTNAWEVFLFRLFDCLIVMSVLFCMRKILPTSISRLLEWFIDPVDEGFPYSQQEQ</sequence>
<accession>D2V1R7</accession>
<dbReference type="EMBL" id="GG738848">
    <property type="protein sequence ID" value="EFC49208.1"/>
    <property type="molecule type" value="Genomic_DNA"/>
</dbReference>
<keyword evidence="3" id="KW-1185">Reference proteome</keyword>